<evidence type="ECO:0000259" key="7">
    <source>
        <dbReference type="SMART" id="SM00925"/>
    </source>
</evidence>
<keyword evidence="6" id="KW-0732">Signal</keyword>
<dbReference type="Gene3D" id="2.40.240.50">
    <property type="entry name" value="Barwin-like endoglucanases"/>
    <property type="match status" value="1"/>
</dbReference>
<dbReference type="SMART" id="SM00925">
    <property type="entry name" value="MltA"/>
    <property type="match status" value="1"/>
</dbReference>
<dbReference type="InterPro" id="IPR005300">
    <property type="entry name" value="MltA_B"/>
</dbReference>
<dbReference type="Proteomes" id="UP001464891">
    <property type="component" value="Unassembled WGS sequence"/>
</dbReference>
<dbReference type="InterPro" id="IPR036908">
    <property type="entry name" value="RlpA-like_sf"/>
</dbReference>
<evidence type="ECO:0000313" key="9">
    <source>
        <dbReference type="Proteomes" id="UP001464891"/>
    </source>
</evidence>
<proteinExistence type="predicted"/>
<evidence type="ECO:0000256" key="5">
    <source>
        <dbReference type="ARBA" id="ARBA00030918"/>
    </source>
</evidence>
<evidence type="ECO:0000313" key="8">
    <source>
        <dbReference type="EMBL" id="MEP0817361.1"/>
    </source>
</evidence>
<dbReference type="InterPro" id="IPR010611">
    <property type="entry name" value="3D_dom"/>
</dbReference>
<keyword evidence="3" id="KW-0456">Lyase</keyword>
<evidence type="ECO:0000256" key="4">
    <source>
        <dbReference type="ARBA" id="ARBA00023316"/>
    </source>
</evidence>
<dbReference type="PANTHER" id="PTHR30124:SF0">
    <property type="entry name" value="MEMBRANE-BOUND LYTIC MUREIN TRANSGLYCOSYLASE A"/>
    <property type="match status" value="1"/>
</dbReference>
<comment type="catalytic activity">
    <reaction evidence="1">
        <text>Exolytic cleavage of the (1-&gt;4)-beta-glycosidic linkage between N-acetylmuramic acid (MurNAc) and N-acetylglucosamine (GlcNAc) residues in peptidoglycan, from either the reducing or the non-reducing ends of the peptidoglycan chains, with concomitant formation of a 1,6-anhydrobond in the MurNAc residue.</text>
        <dbReference type="EC" id="4.2.2.n1"/>
    </reaction>
</comment>
<dbReference type="RefSeq" id="WP_190438351.1">
    <property type="nucleotide sequence ID" value="NZ_JAMPKM010000004.1"/>
</dbReference>
<evidence type="ECO:0000256" key="2">
    <source>
        <dbReference type="ARBA" id="ARBA00012587"/>
    </source>
</evidence>
<dbReference type="EMBL" id="JAMPKM010000004">
    <property type="protein sequence ID" value="MEP0817361.1"/>
    <property type="molecule type" value="Genomic_DNA"/>
</dbReference>
<gene>
    <name evidence="8" type="ORF">NC998_09650</name>
</gene>
<evidence type="ECO:0000256" key="6">
    <source>
        <dbReference type="SAM" id="SignalP"/>
    </source>
</evidence>
<protein>
    <recommendedName>
        <fullName evidence="2">peptidoglycan lytic exotransglycosylase</fullName>
        <ecNumber evidence="2">4.2.2.n1</ecNumber>
    </recommendedName>
    <alternativeName>
        <fullName evidence="5">Murein hydrolase A</fullName>
    </alternativeName>
</protein>
<evidence type="ECO:0000256" key="1">
    <source>
        <dbReference type="ARBA" id="ARBA00001420"/>
    </source>
</evidence>
<dbReference type="CDD" id="cd14668">
    <property type="entry name" value="mlta_B"/>
    <property type="match status" value="1"/>
</dbReference>
<dbReference type="SUPFAM" id="SSF50685">
    <property type="entry name" value="Barwin-like endoglucanases"/>
    <property type="match status" value="1"/>
</dbReference>
<dbReference type="Pfam" id="PF03562">
    <property type="entry name" value="MltA"/>
    <property type="match status" value="1"/>
</dbReference>
<accession>A0ABV0J6F7</accession>
<dbReference type="PIRSF" id="PIRSF019422">
    <property type="entry name" value="MltA"/>
    <property type="match status" value="1"/>
</dbReference>
<dbReference type="PANTHER" id="PTHR30124">
    <property type="entry name" value="MEMBRANE-BOUND LYTIC MUREIN TRANSGLYCOSYLASE A"/>
    <property type="match status" value="1"/>
</dbReference>
<dbReference type="EC" id="4.2.2.n1" evidence="2"/>
<keyword evidence="9" id="KW-1185">Reference proteome</keyword>
<dbReference type="InterPro" id="IPR026044">
    <property type="entry name" value="MltA"/>
</dbReference>
<feature type="signal peptide" evidence="6">
    <location>
        <begin position="1"/>
        <end position="26"/>
    </location>
</feature>
<feature type="chain" id="PRO_5046435399" description="peptidoglycan lytic exotransglycosylase" evidence="6">
    <location>
        <begin position="27"/>
        <end position="395"/>
    </location>
</feature>
<dbReference type="Gene3D" id="2.40.40.10">
    <property type="entry name" value="RlpA-like domain"/>
    <property type="match status" value="1"/>
</dbReference>
<organism evidence="8 9">
    <name type="scientific">Trichocoleus desertorum GB2-A4</name>
    <dbReference type="NCBI Taxonomy" id="2933944"/>
    <lineage>
        <taxon>Bacteria</taxon>
        <taxon>Bacillati</taxon>
        <taxon>Cyanobacteriota</taxon>
        <taxon>Cyanophyceae</taxon>
        <taxon>Leptolyngbyales</taxon>
        <taxon>Trichocoleusaceae</taxon>
        <taxon>Trichocoleus</taxon>
    </lineage>
</organism>
<reference evidence="8 9" key="1">
    <citation type="submission" date="2022-04" db="EMBL/GenBank/DDBJ databases">
        <title>Positive selection, recombination, and allopatry shape intraspecific diversity of widespread and dominant cyanobacteria.</title>
        <authorList>
            <person name="Wei J."/>
            <person name="Shu W."/>
            <person name="Hu C."/>
        </authorList>
    </citation>
    <scope>NUCLEOTIDE SEQUENCE [LARGE SCALE GENOMIC DNA]</scope>
    <source>
        <strain evidence="8 9">GB2-A4</strain>
    </source>
</reference>
<comment type="caution">
    <text evidence="8">The sequence shown here is derived from an EMBL/GenBank/DDBJ whole genome shotgun (WGS) entry which is preliminary data.</text>
</comment>
<keyword evidence="4" id="KW-0961">Cell wall biogenesis/degradation</keyword>
<sequence>MSGFAKAQRWLAVVALSFGVTLTATHQPIFAVQPLQPVTSSVSLPTSLGLDDKIWPQAGQPGDRAALLAAIDHSLAYLQTPKAAADYQKHSVPGINRDRVRRSLVRFRQLVTKSRSAAELKAAVQREFVLYRAVGKDNQGTVAYTGYFEPTYTASRVRTAEYRYPLFRVPPGLAEWSKPQPTRARLEGKDGLQFAKGPLKNLELVWLRDRLEAFLIQVQGSARLQMTDGSTMTVGFAGKTNHPYTGVGRELVKDGKMRLEDLTLPNLLEYFHQHPEDLDVYLPRNRSFVFFRETYGAAATGSLGVPVTAERSIATDKSLMPPGALALIDTPLPQPSVAGKLEQRPVSRYVLDQDTGSAIKGPGRVDIFMGTGVKAGDRAGLTNSTGQLYYLLLKQ</sequence>
<feature type="domain" description="Lytic transglycosylase MltA" evidence="7">
    <location>
        <begin position="151"/>
        <end position="292"/>
    </location>
</feature>
<name>A0ABV0J6F7_9CYAN</name>
<evidence type="ECO:0000256" key="3">
    <source>
        <dbReference type="ARBA" id="ARBA00023239"/>
    </source>
</evidence>
<dbReference type="CDD" id="cd14485">
    <property type="entry name" value="mltA_like_LT_A"/>
    <property type="match status" value="1"/>
</dbReference>
<dbReference type="Pfam" id="PF06725">
    <property type="entry name" value="3D"/>
    <property type="match status" value="1"/>
</dbReference>